<evidence type="ECO:0000313" key="2">
    <source>
        <dbReference type="EMBL" id="RDB18926.1"/>
    </source>
</evidence>
<reference evidence="2" key="1">
    <citation type="submission" date="2018-04" db="EMBL/GenBank/DDBJ databases">
        <title>Whole genome sequencing of Hypsizygus marmoreus.</title>
        <authorList>
            <person name="Choi I.-G."/>
            <person name="Min B."/>
            <person name="Kim J.-G."/>
            <person name="Kim S."/>
            <person name="Oh Y.-L."/>
            <person name="Kong W.-S."/>
            <person name="Park H."/>
            <person name="Jeong J."/>
            <person name="Song E.-S."/>
        </authorList>
    </citation>
    <scope>NUCLEOTIDE SEQUENCE [LARGE SCALE GENOMIC DNA]</scope>
    <source>
        <strain evidence="2">51987-8</strain>
    </source>
</reference>
<dbReference type="Proteomes" id="UP000076154">
    <property type="component" value="Unassembled WGS sequence"/>
</dbReference>
<accession>A0A369JJE0</accession>
<gene>
    <name evidence="2" type="ORF">Hypma_014423</name>
</gene>
<keyword evidence="1" id="KW-0472">Membrane</keyword>
<keyword evidence="1" id="KW-0812">Transmembrane</keyword>
<protein>
    <submittedName>
        <fullName evidence="2">Uncharacterized protein</fullName>
    </submittedName>
</protein>
<name>A0A369JJE0_HYPMA</name>
<sequence>MTLEYSRRYWDPGFLHVGFLWRLHASFLQCSTVIRSAGACSSTVLTPKTLSCPTTLPQFLGRHPQHPKSVPLQSFLLHTHIVICPPTQIHTRIAGSTVSLVFSTHLRLFRITTSYQVSPRFASKAEHGSIQHLTLCVDDGCSMSVFTFALTFLCVNHRRTYPPNPPRRPPPLTRPPTLRRQALLRPHLHFSACFTVPYQQTQPRERSGHGYDFAVPTEHLVRYYSVQHAFRIYPPGINFAALYPYSSSTVFVFVLAHLHVHTRERMHVRM</sequence>
<keyword evidence="3" id="KW-1185">Reference proteome</keyword>
<evidence type="ECO:0000256" key="1">
    <source>
        <dbReference type="SAM" id="Phobius"/>
    </source>
</evidence>
<dbReference type="InParanoid" id="A0A369JJE0"/>
<proteinExistence type="predicted"/>
<keyword evidence="1" id="KW-1133">Transmembrane helix</keyword>
<dbReference type="EMBL" id="LUEZ02000085">
    <property type="protein sequence ID" value="RDB18926.1"/>
    <property type="molecule type" value="Genomic_DNA"/>
</dbReference>
<feature type="transmembrane region" description="Helical" evidence="1">
    <location>
        <begin position="242"/>
        <end position="260"/>
    </location>
</feature>
<evidence type="ECO:0000313" key="3">
    <source>
        <dbReference type="Proteomes" id="UP000076154"/>
    </source>
</evidence>
<comment type="caution">
    <text evidence="2">The sequence shown here is derived from an EMBL/GenBank/DDBJ whole genome shotgun (WGS) entry which is preliminary data.</text>
</comment>
<dbReference type="AlphaFoldDB" id="A0A369JJE0"/>
<organism evidence="2 3">
    <name type="scientific">Hypsizygus marmoreus</name>
    <name type="common">White beech mushroom</name>
    <name type="synonym">Agaricus marmoreus</name>
    <dbReference type="NCBI Taxonomy" id="39966"/>
    <lineage>
        <taxon>Eukaryota</taxon>
        <taxon>Fungi</taxon>
        <taxon>Dikarya</taxon>
        <taxon>Basidiomycota</taxon>
        <taxon>Agaricomycotina</taxon>
        <taxon>Agaricomycetes</taxon>
        <taxon>Agaricomycetidae</taxon>
        <taxon>Agaricales</taxon>
        <taxon>Tricholomatineae</taxon>
        <taxon>Lyophyllaceae</taxon>
        <taxon>Hypsizygus</taxon>
    </lineage>
</organism>